<sequence length="115" mass="13386">MSLVKQRSDAVRTESILLDVNGHSFWRLKVYAGEPDILLRDMGTWIADAPDEKWFSYDLEQKDSIEEYISLREKKLRFHKIPKMRPIESTEAKSLHNSMNDLECPSKMEAADARS</sequence>
<name>A0A438EAY0_VITVI</name>
<reference evidence="2 3" key="1">
    <citation type="journal article" date="2018" name="PLoS Genet.">
        <title>Population sequencing reveals clonal diversity and ancestral inbreeding in the grapevine cultivar Chardonnay.</title>
        <authorList>
            <person name="Roach M.J."/>
            <person name="Johnson D.L."/>
            <person name="Bohlmann J."/>
            <person name="van Vuuren H.J."/>
            <person name="Jones S.J."/>
            <person name="Pretorius I.S."/>
            <person name="Schmidt S.A."/>
            <person name="Borneman A.R."/>
        </authorList>
    </citation>
    <scope>NUCLEOTIDE SEQUENCE [LARGE SCALE GENOMIC DNA]</scope>
    <source>
        <strain evidence="3">cv. Chardonnay</strain>
        <tissue evidence="2">Leaf</tissue>
    </source>
</reference>
<proteinExistence type="predicted"/>
<protein>
    <submittedName>
        <fullName evidence="2">Uncharacterized protein</fullName>
    </submittedName>
</protein>
<organism evidence="2 3">
    <name type="scientific">Vitis vinifera</name>
    <name type="common">Grape</name>
    <dbReference type="NCBI Taxonomy" id="29760"/>
    <lineage>
        <taxon>Eukaryota</taxon>
        <taxon>Viridiplantae</taxon>
        <taxon>Streptophyta</taxon>
        <taxon>Embryophyta</taxon>
        <taxon>Tracheophyta</taxon>
        <taxon>Spermatophyta</taxon>
        <taxon>Magnoliopsida</taxon>
        <taxon>eudicotyledons</taxon>
        <taxon>Gunneridae</taxon>
        <taxon>Pentapetalae</taxon>
        <taxon>rosids</taxon>
        <taxon>Vitales</taxon>
        <taxon>Vitaceae</taxon>
        <taxon>Viteae</taxon>
        <taxon>Vitis</taxon>
    </lineage>
</organism>
<dbReference type="EMBL" id="QGNW01001341">
    <property type="protein sequence ID" value="RVW44834.1"/>
    <property type="molecule type" value="Genomic_DNA"/>
</dbReference>
<evidence type="ECO:0000256" key="1">
    <source>
        <dbReference type="SAM" id="MobiDB-lite"/>
    </source>
</evidence>
<feature type="compositionally biased region" description="Basic and acidic residues" evidence="1">
    <location>
        <begin position="104"/>
        <end position="115"/>
    </location>
</feature>
<evidence type="ECO:0000313" key="2">
    <source>
        <dbReference type="EMBL" id="RVW44834.1"/>
    </source>
</evidence>
<dbReference type="AlphaFoldDB" id="A0A438EAY0"/>
<gene>
    <name evidence="2" type="ORF">CK203_087076</name>
</gene>
<comment type="caution">
    <text evidence="2">The sequence shown here is derived from an EMBL/GenBank/DDBJ whole genome shotgun (WGS) entry which is preliminary data.</text>
</comment>
<evidence type="ECO:0000313" key="3">
    <source>
        <dbReference type="Proteomes" id="UP000288805"/>
    </source>
</evidence>
<dbReference type="Proteomes" id="UP000288805">
    <property type="component" value="Unassembled WGS sequence"/>
</dbReference>
<accession>A0A438EAY0</accession>
<feature type="region of interest" description="Disordered" evidence="1">
    <location>
        <begin position="89"/>
        <end position="115"/>
    </location>
</feature>